<comment type="subcellular location">
    <subcellularLocation>
        <location evidence="1">Membrane</location>
        <topology evidence="1">Single-pass membrane protein</topology>
    </subcellularLocation>
</comment>
<reference evidence="4" key="1">
    <citation type="submission" date="2020-01" db="EMBL/GenBank/DDBJ databases">
        <authorList>
            <person name="Seo Y.L."/>
        </authorList>
    </citation>
    <scope>NUCLEOTIDE SEQUENCE</scope>
    <source>
        <strain evidence="4">R11</strain>
    </source>
</reference>
<keyword evidence="5" id="KW-1185">Reference proteome</keyword>
<dbReference type="Pfam" id="PF01590">
    <property type="entry name" value="GAF"/>
    <property type="match status" value="1"/>
</dbReference>
<dbReference type="InterPro" id="IPR053159">
    <property type="entry name" value="Hybrid_Histidine_Kinase"/>
</dbReference>
<dbReference type="SUPFAM" id="SSF55781">
    <property type="entry name" value="GAF domain-like"/>
    <property type="match status" value="1"/>
</dbReference>
<dbReference type="GO" id="GO:0004016">
    <property type="term" value="F:adenylate cyclase activity"/>
    <property type="evidence" value="ECO:0007669"/>
    <property type="project" value="UniProtKB-ARBA"/>
</dbReference>
<dbReference type="CDD" id="cd07302">
    <property type="entry name" value="CHD"/>
    <property type="match status" value="1"/>
</dbReference>
<dbReference type="GO" id="GO:0035556">
    <property type="term" value="P:intracellular signal transduction"/>
    <property type="evidence" value="ECO:0007669"/>
    <property type="project" value="InterPro"/>
</dbReference>
<dbReference type="SMART" id="SM00044">
    <property type="entry name" value="CYCc"/>
    <property type="match status" value="1"/>
</dbReference>
<dbReference type="InterPro" id="IPR003018">
    <property type="entry name" value="GAF"/>
</dbReference>
<dbReference type="GO" id="GO:0005524">
    <property type="term" value="F:ATP binding"/>
    <property type="evidence" value="ECO:0007669"/>
    <property type="project" value="InterPro"/>
</dbReference>
<dbReference type="PROSITE" id="PS50125">
    <property type="entry name" value="GUANYLATE_CYCLASE_2"/>
    <property type="match status" value="1"/>
</dbReference>
<feature type="domain" description="Guanylate cyclase" evidence="3">
    <location>
        <begin position="1549"/>
        <end position="1675"/>
    </location>
</feature>
<organism evidence="4 5">
    <name type="scientific">Mucilaginibacter agri</name>
    <dbReference type="NCBI Taxonomy" id="2695265"/>
    <lineage>
        <taxon>Bacteria</taxon>
        <taxon>Pseudomonadati</taxon>
        <taxon>Bacteroidota</taxon>
        <taxon>Sphingobacteriia</taxon>
        <taxon>Sphingobacteriales</taxon>
        <taxon>Sphingobacteriaceae</taxon>
        <taxon>Mucilaginibacter</taxon>
    </lineage>
</organism>
<dbReference type="RefSeq" id="WP_166588414.1">
    <property type="nucleotide sequence ID" value="NZ_WWEO01000045.1"/>
</dbReference>
<proteinExistence type="predicted"/>
<evidence type="ECO:0000313" key="5">
    <source>
        <dbReference type="Proteomes" id="UP000638732"/>
    </source>
</evidence>
<evidence type="ECO:0000259" key="3">
    <source>
        <dbReference type="PROSITE" id="PS50125"/>
    </source>
</evidence>
<dbReference type="InterPro" id="IPR027417">
    <property type="entry name" value="P-loop_NTPase"/>
</dbReference>
<dbReference type="PROSITE" id="PS50011">
    <property type="entry name" value="PROTEIN_KINASE_DOM"/>
    <property type="match status" value="1"/>
</dbReference>
<dbReference type="Pfam" id="PF00069">
    <property type="entry name" value="Pkinase"/>
    <property type="match status" value="1"/>
</dbReference>
<dbReference type="InterPro" id="IPR011009">
    <property type="entry name" value="Kinase-like_dom_sf"/>
</dbReference>
<dbReference type="SUPFAM" id="SSF56112">
    <property type="entry name" value="Protein kinase-like (PK-like)"/>
    <property type="match status" value="1"/>
</dbReference>
<comment type="caution">
    <text evidence="4">The sequence shown here is derived from an EMBL/GenBank/DDBJ whole genome shotgun (WGS) entry which is preliminary data.</text>
</comment>
<evidence type="ECO:0000313" key="4">
    <source>
        <dbReference type="EMBL" id="NCD72472.1"/>
    </source>
</evidence>
<dbReference type="Gene3D" id="1.10.510.10">
    <property type="entry name" value="Transferase(Phosphotransferase) domain 1"/>
    <property type="match status" value="1"/>
</dbReference>
<dbReference type="PROSITE" id="PS00109">
    <property type="entry name" value="PROTEIN_KINASE_TYR"/>
    <property type="match status" value="1"/>
</dbReference>
<gene>
    <name evidence="4" type="ORF">GSY63_24110</name>
</gene>
<dbReference type="GO" id="GO:0004672">
    <property type="term" value="F:protein kinase activity"/>
    <property type="evidence" value="ECO:0007669"/>
    <property type="project" value="InterPro"/>
</dbReference>
<dbReference type="GO" id="GO:0009190">
    <property type="term" value="P:cyclic nucleotide biosynthetic process"/>
    <property type="evidence" value="ECO:0007669"/>
    <property type="project" value="InterPro"/>
</dbReference>
<dbReference type="SUPFAM" id="SSF55073">
    <property type="entry name" value="Nucleotide cyclase"/>
    <property type="match status" value="1"/>
</dbReference>
<accession>A0A966DWF9</accession>
<dbReference type="GO" id="GO:0016020">
    <property type="term" value="C:membrane"/>
    <property type="evidence" value="ECO:0007669"/>
    <property type="project" value="UniProtKB-SubCell"/>
</dbReference>
<dbReference type="Gene3D" id="3.30.200.20">
    <property type="entry name" value="Phosphorylase Kinase, domain 1"/>
    <property type="match status" value="1"/>
</dbReference>
<dbReference type="Proteomes" id="UP000638732">
    <property type="component" value="Unassembled WGS sequence"/>
</dbReference>
<dbReference type="Gene3D" id="3.30.70.1230">
    <property type="entry name" value="Nucleotide cyclase"/>
    <property type="match status" value="1"/>
</dbReference>
<dbReference type="SMART" id="SM00065">
    <property type="entry name" value="GAF"/>
    <property type="match status" value="1"/>
</dbReference>
<evidence type="ECO:0000256" key="1">
    <source>
        <dbReference type="ARBA" id="ARBA00004167"/>
    </source>
</evidence>
<dbReference type="SMART" id="SM00220">
    <property type="entry name" value="S_TKc"/>
    <property type="match status" value="1"/>
</dbReference>
<dbReference type="Gene3D" id="3.30.450.40">
    <property type="match status" value="1"/>
</dbReference>
<protein>
    <submittedName>
        <fullName evidence="4">AAA family ATPase</fullName>
    </submittedName>
</protein>
<dbReference type="Pfam" id="PF00211">
    <property type="entry name" value="Guanylate_cyc"/>
    <property type="match status" value="1"/>
</dbReference>
<feature type="domain" description="Protein kinase" evidence="2">
    <location>
        <begin position="16"/>
        <end position="293"/>
    </location>
</feature>
<dbReference type="CDD" id="cd14014">
    <property type="entry name" value="STKc_PknB_like"/>
    <property type="match status" value="1"/>
</dbReference>
<name>A0A966DWF9_9SPHI</name>
<dbReference type="InterPro" id="IPR008266">
    <property type="entry name" value="Tyr_kinase_AS"/>
</dbReference>
<dbReference type="Pfam" id="PF13191">
    <property type="entry name" value="AAA_16"/>
    <property type="match status" value="1"/>
</dbReference>
<sequence length="1802" mass="202971">METNRESRITQIIPGYLLLEKLSDSNKHTVYRAIRETDGQEMVVKTLIDKYPQKEDIASIRREYQILSKIQFTGIIKTDSLVACGQGNWGIVMEKFGIPLDEYLTGFDNATLSLKQFLPIAIKLVSILGMLHEKKIIHNDISPANILIDADTGDLRLIDFSSSTELSRESQDIKSARRIQAALPYMSPEQTGRMNRDIDYRTDYYALGITFYQMLTGQFPFNANDALEWVHCHISKQPMPPNKLNKAIPEIVSDIILKLISKNAENRYQSSYGLVVDLEKCRDQLTEGLHDFSFELGESDVSPRFQIPQKLYGRPKEIERLELFFDNASLGSVEFCLVSGHSGVGKSVLVHELGKSIAKKRGYLIHGKFEQFKQNIAYVALARAFSNLIFELLAEPKQSLDNWSIEIKEALGTNAQLIIDLIPELELIIGEQPSVPELTPAEAQNRFLMLFINFVKIFARENHPLVIFMDDVQWADIPTLNLIHRLVTTEGLGYLLMICAYRDNAVDATHPLMLTLGEIQGKRFVENLHLDSLNLDAVNQIVTDSLLRDEPCSKQLSQVIFEKTAGNPFFTIELLKNLTDREIIYFNSANRKWDWDIENIKAVENSDNVIDFLVAKQYRLNKATQEVLQLAACIGATFDLKTLSIINESTPEETAADLTDALQSNMIIPLNESYKFVGLDTAFESVPNIVSDEKKTDGLNPTYRFQHDRVQQAAYSLIPSEKGQHLHLSIGRLILSHTGAAELDDVLMEVIGHLSKGRALITDEVERREFAQLSLMAGKKAKQSSAYQSALDLLKVGYEMLNDDAWQNAYDLIWKLSEEIQHCFYLTADWNEADNWTESMLKHAKTPIEKGLVLSARARQYGTIGKMRESIQAACEGLSVLGFDFLQSPTAEDVSNEVRLVSENLKGRKIADLINNPPMVDPKAKIASQLLMEVFPAAFLSASGEMFPYLVLKSVNIAFVYGNSPETAFAYTAYGMLLCGFYDNTALGYEYGKLGVSILEIFEDIALKSRIIYVYTMFIHHWSNHWSTMTPWFRKAIEAGYQSGDLLYLAYSAQDCIIWDPQLDLETASAEQRKLLKIVKECEYQDSYDSGTLFLQMQLNFQGLTESKYSLTDDIFDETECVQGMLQRHFMTGIANFHIYKAEIHFFYDDAAGALYHIQEQEKLTLSVMSLPQGVRFHHISFLVYAALLPNSAKKEQQVMLGKMNVNLAKITKWSKQCPENFEHLRLLMEAELSNFLSNGTAETLSLYEQAINAAKASKFTRDEAMANELAAKYLARIGFIKATEGYLQASRYLYYRWGAYRKVEEMDNSYPMLSGSTNYVKYPLPHLQKTEQASRKRNTDTFDSGLLDMSSVFKASGMISGELVLDKLLKATLQILTENAGAQKGYLFGDNEGRIVILGRDQDPHENLPGEESSALPLSLVNTALRTGEAIVIDNASEINPFSSDPYITRERPLSIMCVPLPLHNQWKAAVYLENNLTHGAFTEDRVQIIKLLAGQAAISIANARIYEDQEKLLKAQRRFVPIQFLKNLGHNDIAKVELGECVTMEMSVLFSDIREFTPLVELLSPREVIELLNQYYSMLGVPISESGGFIDSYAGDEIMALFAVSAQRAVEAGIKMTHALRGFNRDRALKAQPPLKMGIGMNTGPLVLGTMGGIDRMQCSVLGDTVNLASRIEHLNRVYDSQFLIGESTYLSLSNPAALSIRMVDYVAVKGKAIAIKLYEVLDCEEDERRAAKEATRHVLSGGMDAYFNRDFSTALTIFTEASELDPKDPVLSMFASRCKRNLANSIPEEWQGYETLVNK</sequence>
<dbReference type="InterPro" id="IPR001054">
    <property type="entry name" value="A/G_cyclase"/>
</dbReference>
<dbReference type="InterPro" id="IPR029787">
    <property type="entry name" value="Nucleotide_cyclase"/>
</dbReference>
<dbReference type="InterPro" id="IPR041664">
    <property type="entry name" value="AAA_16"/>
</dbReference>
<evidence type="ECO:0000259" key="2">
    <source>
        <dbReference type="PROSITE" id="PS50011"/>
    </source>
</evidence>
<dbReference type="InterPro" id="IPR029016">
    <property type="entry name" value="GAF-like_dom_sf"/>
</dbReference>
<dbReference type="SUPFAM" id="SSF52540">
    <property type="entry name" value="P-loop containing nucleoside triphosphate hydrolases"/>
    <property type="match status" value="1"/>
</dbReference>
<dbReference type="Gene3D" id="3.40.50.300">
    <property type="entry name" value="P-loop containing nucleotide triphosphate hydrolases"/>
    <property type="match status" value="1"/>
</dbReference>
<reference evidence="4" key="2">
    <citation type="submission" date="2020-10" db="EMBL/GenBank/DDBJ databases">
        <title>Mucilaginibacter sp. nov., isolated from soil.</title>
        <authorList>
            <person name="Jeon C.O."/>
        </authorList>
    </citation>
    <scope>NUCLEOTIDE SEQUENCE</scope>
    <source>
        <strain evidence="4">R11</strain>
    </source>
</reference>
<dbReference type="InterPro" id="IPR000719">
    <property type="entry name" value="Prot_kinase_dom"/>
</dbReference>
<dbReference type="PANTHER" id="PTHR43642:SF1">
    <property type="entry name" value="HYBRID SIGNAL TRANSDUCTION HISTIDINE KINASE G"/>
    <property type="match status" value="1"/>
</dbReference>
<dbReference type="PANTHER" id="PTHR43642">
    <property type="entry name" value="HYBRID SIGNAL TRANSDUCTION HISTIDINE KINASE G"/>
    <property type="match status" value="1"/>
</dbReference>
<dbReference type="EMBL" id="WWEO01000045">
    <property type="protein sequence ID" value="NCD72472.1"/>
    <property type="molecule type" value="Genomic_DNA"/>
</dbReference>